<gene>
    <name evidence="2" type="ORF">METZ01_LOCUS89996</name>
</gene>
<dbReference type="EMBL" id="UINC01008244">
    <property type="protein sequence ID" value="SVA37142.1"/>
    <property type="molecule type" value="Genomic_DNA"/>
</dbReference>
<organism evidence="2">
    <name type="scientific">marine metagenome</name>
    <dbReference type="NCBI Taxonomy" id="408172"/>
    <lineage>
        <taxon>unclassified sequences</taxon>
        <taxon>metagenomes</taxon>
        <taxon>ecological metagenomes</taxon>
    </lineage>
</organism>
<keyword evidence="1" id="KW-0812">Transmembrane</keyword>
<evidence type="ECO:0000256" key="1">
    <source>
        <dbReference type="SAM" id="Phobius"/>
    </source>
</evidence>
<reference evidence="2" key="1">
    <citation type="submission" date="2018-05" db="EMBL/GenBank/DDBJ databases">
        <authorList>
            <person name="Lanie J.A."/>
            <person name="Ng W.-L."/>
            <person name="Kazmierczak K.M."/>
            <person name="Andrzejewski T.M."/>
            <person name="Davidsen T.M."/>
            <person name="Wayne K.J."/>
            <person name="Tettelin H."/>
            <person name="Glass J.I."/>
            <person name="Rusch D."/>
            <person name="Podicherti R."/>
            <person name="Tsui H.-C.T."/>
            <person name="Winkler M.E."/>
        </authorList>
    </citation>
    <scope>NUCLEOTIDE SEQUENCE</scope>
</reference>
<sequence>MADTTFIEFGVIAGVVSAIIVFLVIKRLREG</sequence>
<accession>A0A381V9W0</accession>
<dbReference type="AlphaFoldDB" id="A0A381V9W0"/>
<name>A0A381V9W0_9ZZZZ</name>
<protein>
    <submittedName>
        <fullName evidence="2">Uncharacterized protein</fullName>
    </submittedName>
</protein>
<keyword evidence="1" id="KW-1133">Transmembrane helix</keyword>
<proteinExistence type="predicted"/>
<feature type="transmembrane region" description="Helical" evidence="1">
    <location>
        <begin position="6"/>
        <end position="25"/>
    </location>
</feature>
<evidence type="ECO:0000313" key="2">
    <source>
        <dbReference type="EMBL" id="SVA37142.1"/>
    </source>
</evidence>
<keyword evidence="1" id="KW-0472">Membrane</keyword>